<dbReference type="EMBL" id="KQ964496">
    <property type="protein sequence ID" value="KXN70684.1"/>
    <property type="molecule type" value="Genomic_DNA"/>
</dbReference>
<evidence type="ECO:0000313" key="2">
    <source>
        <dbReference type="Proteomes" id="UP000070444"/>
    </source>
</evidence>
<proteinExistence type="predicted"/>
<accession>A0A137P6W8</accession>
<dbReference type="SUPFAM" id="SSF52047">
    <property type="entry name" value="RNI-like"/>
    <property type="match status" value="1"/>
</dbReference>
<dbReference type="AlphaFoldDB" id="A0A137P6W8"/>
<protein>
    <recommendedName>
        <fullName evidence="3">RNI-like protein</fullName>
    </recommendedName>
</protein>
<dbReference type="Gene3D" id="3.80.10.10">
    <property type="entry name" value="Ribonuclease Inhibitor"/>
    <property type="match status" value="1"/>
</dbReference>
<name>A0A137P6W8_CONC2</name>
<organism evidence="1 2">
    <name type="scientific">Conidiobolus coronatus (strain ATCC 28846 / CBS 209.66 / NRRL 28638)</name>
    <name type="common">Delacroixia coronata</name>
    <dbReference type="NCBI Taxonomy" id="796925"/>
    <lineage>
        <taxon>Eukaryota</taxon>
        <taxon>Fungi</taxon>
        <taxon>Fungi incertae sedis</taxon>
        <taxon>Zoopagomycota</taxon>
        <taxon>Entomophthoromycotina</taxon>
        <taxon>Entomophthoromycetes</taxon>
        <taxon>Entomophthorales</taxon>
        <taxon>Ancylistaceae</taxon>
        <taxon>Conidiobolus</taxon>
    </lineage>
</organism>
<sequence length="442" mass="51669">MKQNRKNKLYWTVIFGLKEVEQYLKPCDIKELSSVNKYLREKLKSSLYRHINLAIYKNSYIKYRHIPNDDKEETKEKVKEFLKELYPYNLFAKKVSCSDYISIYLLSSLFSVCSQLKTVWFHYTYIPIPTLKNIFEALNSIETLSLTNITAVQCTDCPLKLSDLILPSTLKNLKIQYCKVEKIEHSECSKASTPLLPIFDNAEDNFFLFKYSPLANIESISLLSNENTSVTNINDFLVNQYNLKALEIEGSVINQITFDILASLTNFEALSLKSVESTNYYLYGEDQSYNNVDSWSIDNIPTFKGLKRLRNTYSPSYSSFKSSISSFPNLEYLELNFNEEIIEYFIKNATLKKLTLNYNNNELDYTLPFSNLEHLEIIIDTPLYINFNSLTNSTSLKFIKISFTDEEIYEDNSIISLKNYLDKIATWKFKILYLRIMCYKTI</sequence>
<evidence type="ECO:0008006" key="3">
    <source>
        <dbReference type="Google" id="ProtNLM"/>
    </source>
</evidence>
<reference evidence="1 2" key="1">
    <citation type="journal article" date="2015" name="Genome Biol. Evol.">
        <title>Phylogenomic analyses indicate that early fungi evolved digesting cell walls of algal ancestors of land plants.</title>
        <authorList>
            <person name="Chang Y."/>
            <person name="Wang S."/>
            <person name="Sekimoto S."/>
            <person name="Aerts A.L."/>
            <person name="Choi C."/>
            <person name="Clum A."/>
            <person name="LaButti K.M."/>
            <person name="Lindquist E.A."/>
            <person name="Yee Ngan C."/>
            <person name="Ohm R.A."/>
            <person name="Salamov A.A."/>
            <person name="Grigoriev I.V."/>
            <person name="Spatafora J.W."/>
            <person name="Berbee M.L."/>
        </authorList>
    </citation>
    <scope>NUCLEOTIDE SEQUENCE [LARGE SCALE GENOMIC DNA]</scope>
    <source>
        <strain evidence="1 2">NRRL 28638</strain>
    </source>
</reference>
<keyword evidence="2" id="KW-1185">Reference proteome</keyword>
<evidence type="ECO:0000313" key="1">
    <source>
        <dbReference type="EMBL" id="KXN70684.1"/>
    </source>
</evidence>
<dbReference type="InterPro" id="IPR032675">
    <property type="entry name" value="LRR_dom_sf"/>
</dbReference>
<dbReference type="Proteomes" id="UP000070444">
    <property type="component" value="Unassembled WGS sequence"/>
</dbReference>
<gene>
    <name evidence="1" type="ORF">CONCODRAFT_6765</name>
</gene>